<dbReference type="GO" id="GO:0008410">
    <property type="term" value="F:CoA-transferase activity"/>
    <property type="evidence" value="ECO:0007669"/>
    <property type="project" value="InterPro"/>
</dbReference>
<evidence type="ECO:0000256" key="1">
    <source>
        <dbReference type="ARBA" id="ARBA00007154"/>
    </source>
</evidence>
<dbReference type="Proteomes" id="UP000823896">
    <property type="component" value="Unassembled WGS sequence"/>
</dbReference>
<proteinExistence type="inferred from homology"/>
<gene>
    <name evidence="5" type="ORF">H9702_08510</name>
</gene>
<dbReference type="SUPFAM" id="SSF100950">
    <property type="entry name" value="NagB/RpiA/CoA transferase-like"/>
    <property type="match status" value="2"/>
</dbReference>
<dbReference type="InterPro" id="IPR014388">
    <property type="entry name" value="3-oxoacid_CoA-transferase"/>
</dbReference>
<dbReference type="PANTHER" id="PTHR43293:SF1">
    <property type="entry name" value="ACETATE COA-TRANSFERASE YDIF"/>
    <property type="match status" value="1"/>
</dbReference>
<evidence type="ECO:0000256" key="3">
    <source>
        <dbReference type="PIRNR" id="PIRNR000858"/>
    </source>
</evidence>
<evidence type="ECO:0000256" key="2">
    <source>
        <dbReference type="ARBA" id="ARBA00022679"/>
    </source>
</evidence>
<evidence type="ECO:0000256" key="4">
    <source>
        <dbReference type="PIRSR" id="PIRSR000858-1"/>
    </source>
</evidence>
<accession>A0A9D2NRG3</accession>
<dbReference type="Pfam" id="PF01144">
    <property type="entry name" value="CoA_trans"/>
    <property type="match status" value="1"/>
</dbReference>
<dbReference type="SMART" id="SM00882">
    <property type="entry name" value="CoA_trans"/>
    <property type="match status" value="2"/>
</dbReference>
<dbReference type="PIRSF" id="PIRSF000858">
    <property type="entry name" value="SCOT-t"/>
    <property type="match status" value="1"/>
</dbReference>
<comment type="similarity">
    <text evidence="1 3">Belongs to the 3-oxoacid CoA-transferase family.</text>
</comment>
<reference evidence="5" key="2">
    <citation type="submission" date="2021-04" db="EMBL/GenBank/DDBJ databases">
        <authorList>
            <person name="Gilroy R."/>
        </authorList>
    </citation>
    <scope>NUCLEOTIDE SEQUENCE</scope>
    <source>
        <strain evidence="5">CHK187-11901</strain>
    </source>
</reference>
<reference evidence="5" key="1">
    <citation type="journal article" date="2021" name="PeerJ">
        <title>Extensive microbial diversity within the chicken gut microbiome revealed by metagenomics and culture.</title>
        <authorList>
            <person name="Gilroy R."/>
            <person name="Ravi A."/>
            <person name="Getino M."/>
            <person name="Pursley I."/>
            <person name="Horton D.L."/>
            <person name="Alikhan N.F."/>
            <person name="Baker D."/>
            <person name="Gharbi K."/>
            <person name="Hall N."/>
            <person name="Watson M."/>
            <person name="Adriaenssens E.M."/>
            <person name="Foster-Nyarko E."/>
            <person name="Jarju S."/>
            <person name="Secka A."/>
            <person name="Antonio M."/>
            <person name="Oren A."/>
            <person name="Chaudhuri R.R."/>
            <person name="La Ragione R."/>
            <person name="Hildebrand F."/>
            <person name="Pallen M.J."/>
        </authorList>
    </citation>
    <scope>NUCLEOTIDE SEQUENCE</scope>
    <source>
        <strain evidence="5">CHK187-11901</strain>
    </source>
</reference>
<keyword evidence="2 3" id="KW-0808">Transferase</keyword>
<evidence type="ECO:0000313" key="5">
    <source>
        <dbReference type="EMBL" id="HJC37150.1"/>
    </source>
</evidence>
<evidence type="ECO:0000313" key="6">
    <source>
        <dbReference type="Proteomes" id="UP000823896"/>
    </source>
</evidence>
<dbReference type="PROSITE" id="PS51257">
    <property type="entry name" value="PROKAR_LIPOPROTEIN"/>
    <property type="match status" value="1"/>
</dbReference>
<organism evidence="5 6">
    <name type="scientific">Candidatus Merdibacter merdavium</name>
    <dbReference type="NCBI Taxonomy" id="2838692"/>
    <lineage>
        <taxon>Bacteria</taxon>
        <taxon>Bacillati</taxon>
        <taxon>Bacillota</taxon>
        <taxon>Erysipelotrichia</taxon>
        <taxon>Erysipelotrichales</taxon>
        <taxon>Erysipelotrichaceae</taxon>
        <taxon>Merdibacter</taxon>
    </lineage>
</organism>
<dbReference type="EMBL" id="DWWM01000055">
    <property type="protein sequence ID" value="HJC37150.1"/>
    <property type="molecule type" value="Genomic_DNA"/>
</dbReference>
<dbReference type="InterPro" id="IPR037171">
    <property type="entry name" value="NagB/RpiA_transferase-like"/>
</dbReference>
<feature type="active site" description="5-glutamyl coenzyme A thioester intermediate" evidence="4">
    <location>
        <position position="322"/>
    </location>
</feature>
<comment type="caution">
    <text evidence="5">The sequence shown here is derived from an EMBL/GenBank/DDBJ whole genome shotgun (WGS) entry which is preliminary data.</text>
</comment>
<sequence>MSKIISLEQAVSMIPDGATVGIGGFIGCGHPQEFSVGIADSFLKSGHPRDLTIMFSAGIGDGTDNLGLNIIGYEGLLKRIIGGHWGLIPKLQRLVFENKVEGYNLPLGTISLMFREIAGHRPGVITKIGLKTFIDPRLEGGKMNERTKEDLVELIEMDGEEWLRYKSFPVNVALIRATYCDEEGNATMDKEAATLDSLAIAQAAKNSGGIVLLQVEKVVQNGTLDARKVKIPGIYVDGIVVSRPENHWQTYEAQYNPALCGEVKVPVDSIPPMPLNQRKVICRRAAMELDPHAIINLGIGMPEGIANVANEEGLPGLKLTVETGGIGGVPMAGTAFGTCTNPTAILDQPYQFDFYDGGGLDQAFLGLAECDRFGNINVSRFGPKIAGCGGFINITQTAPVVIYCGTFTARGLKVEIKDGQLHILQEGKVKKFIQDVEQVTFAAEYAAQTGQKVLYITERAVFELIDGVLTLTEIAPGVDLEKDVLAQMEFRPAIADDLKEMDARIFRDELMGLSA</sequence>
<protein>
    <submittedName>
        <fullName evidence="5">Acyl CoA:acetate/3-ketoacid CoA transferase</fullName>
    </submittedName>
</protein>
<dbReference type="InterPro" id="IPR004165">
    <property type="entry name" value="CoA_trans_fam_I"/>
</dbReference>
<name>A0A9D2NRG3_9FIRM</name>
<dbReference type="Gene3D" id="3.40.1080.10">
    <property type="entry name" value="Glutaconate Coenzyme A-transferase"/>
    <property type="match status" value="2"/>
</dbReference>
<dbReference type="AlphaFoldDB" id="A0A9D2NRG3"/>
<dbReference type="PANTHER" id="PTHR43293">
    <property type="entry name" value="ACETATE COA-TRANSFERASE YDIF"/>
    <property type="match status" value="1"/>
</dbReference>
<dbReference type="GO" id="GO:0046952">
    <property type="term" value="P:ketone body catabolic process"/>
    <property type="evidence" value="ECO:0007669"/>
    <property type="project" value="InterPro"/>
</dbReference>